<keyword evidence="2" id="KW-1185">Reference proteome</keyword>
<proteinExistence type="predicted"/>
<reference evidence="1" key="2">
    <citation type="submission" date="2022-06" db="UniProtKB">
        <authorList>
            <consortium name="EnsemblMetazoa"/>
        </authorList>
    </citation>
    <scope>IDENTIFICATION</scope>
    <source>
        <strain evidence="1">PS312</strain>
    </source>
</reference>
<dbReference type="AlphaFoldDB" id="A0A2A6CZ61"/>
<evidence type="ECO:0000313" key="2">
    <source>
        <dbReference type="Proteomes" id="UP000005239"/>
    </source>
</evidence>
<dbReference type="Proteomes" id="UP000005239">
    <property type="component" value="Unassembled WGS sequence"/>
</dbReference>
<dbReference type="EnsemblMetazoa" id="PPA45007.1">
    <property type="protein sequence ID" value="PPA45007.1"/>
    <property type="gene ID" value="WBGene00283376"/>
</dbReference>
<organism evidence="1 2">
    <name type="scientific">Pristionchus pacificus</name>
    <name type="common">Parasitic nematode worm</name>
    <dbReference type="NCBI Taxonomy" id="54126"/>
    <lineage>
        <taxon>Eukaryota</taxon>
        <taxon>Metazoa</taxon>
        <taxon>Ecdysozoa</taxon>
        <taxon>Nematoda</taxon>
        <taxon>Chromadorea</taxon>
        <taxon>Rhabditida</taxon>
        <taxon>Rhabditina</taxon>
        <taxon>Diplogasteromorpha</taxon>
        <taxon>Diplogasteroidea</taxon>
        <taxon>Neodiplogasteridae</taxon>
        <taxon>Pristionchus</taxon>
    </lineage>
</organism>
<protein>
    <submittedName>
        <fullName evidence="1">Uncharacterized protein</fullName>
    </submittedName>
</protein>
<name>A0A2A6CZ61_PRIPA</name>
<accession>A0A2A6CZ61</accession>
<sequence>MEGSCGIQYQPFYDGFSTITLVISGIGAIAFAVIFAWCAVDMAKLHRELSRTEAALSLMKRNDGGRY</sequence>
<gene>
    <name evidence="1" type="primary">WBGene00283376</name>
</gene>
<evidence type="ECO:0000313" key="1">
    <source>
        <dbReference type="EnsemblMetazoa" id="PPA45007.1"/>
    </source>
</evidence>
<reference evidence="2" key="1">
    <citation type="journal article" date="2008" name="Nat. Genet.">
        <title>The Pristionchus pacificus genome provides a unique perspective on nematode lifestyle and parasitism.</title>
        <authorList>
            <person name="Dieterich C."/>
            <person name="Clifton S.W."/>
            <person name="Schuster L.N."/>
            <person name="Chinwalla A."/>
            <person name="Delehaunty K."/>
            <person name="Dinkelacker I."/>
            <person name="Fulton L."/>
            <person name="Fulton R."/>
            <person name="Godfrey J."/>
            <person name="Minx P."/>
            <person name="Mitreva M."/>
            <person name="Roeseler W."/>
            <person name="Tian H."/>
            <person name="Witte H."/>
            <person name="Yang S.P."/>
            <person name="Wilson R.K."/>
            <person name="Sommer R.J."/>
        </authorList>
    </citation>
    <scope>NUCLEOTIDE SEQUENCE [LARGE SCALE GENOMIC DNA]</scope>
    <source>
        <strain evidence="2">PS312</strain>
    </source>
</reference>
<accession>A0A8R1V2P6</accession>